<comment type="caution">
    <text evidence="2">The sequence shown here is derived from an EMBL/GenBank/DDBJ whole genome shotgun (WGS) entry which is preliminary data.</text>
</comment>
<dbReference type="InterPro" id="IPR051043">
    <property type="entry name" value="Sulfatase_Mod_Factor_Kinase"/>
</dbReference>
<dbReference type="EMBL" id="MTKO01000053">
    <property type="protein sequence ID" value="RWX46722.1"/>
    <property type="molecule type" value="Genomic_DNA"/>
</dbReference>
<dbReference type="AlphaFoldDB" id="A0A3S3QSW4"/>
<evidence type="ECO:0000313" key="3">
    <source>
        <dbReference type="Proteomes" id="UP000287853"/>
    </source>
</evidence>
<sequence length="250" mass="27778">MEFIRLPDGCSAMGSLKEDKERYSDEEPAHPACVDAFWMGKYEVTLAQWAKIMGKKPARSQGSGKHPAVPVTWEEVQGFISKLHKKTGRVFRLPTEAEWEYAARAGTDTARYWGDDISCDRAMYGNNANNNSCVDYVPQQGGTVGGAAPVGSYPPNQFGLHDMLGNVREWCADWYGKEYYLSSPKDNPTGPSASSVAPQARVLRGGSWLDGSRIIRSAARKWLAPKKRYYDTGFRLVLDDPKGTENRATQ</sequence>
<dbReference type="PANTHER" id="PTHR23150:SF19">
    <property type="entry name" value="FORMYLGLYCINE-GENERATING ENZYME"/>
    <property type="match status" value="1"/>
</dbReference>
<dbReference type="InterPro" id="IPR016187">
    <property type="entry name" value="CTDL_fold"/>
</dbReference>
<name>A0A3S3QSW4_9BACT</name>
<proteinExistence type="predicted"/>
<feature type="domain" description="Sulfatase-modifying factor enzyme-like" evidence="1">
    <location>
        <begin position="2"/>
        <end position="237"/>
    </location>
</feature>
<reference evidence="2 3" key="1">
    <citation type="submission" date="2017-01" db="EMBL/GenBank/DDBJ databases">
        <title>The cable genome- insights into the physiology and evolution of filamentous bacteria capable of sulfide oxidation via long distance electron transfer.</title>
        <authorList>
            <person name="Schreiber L."/>
            <person name="Bjerg J.T."/>
            <person name="Boggild A."/>
            <person name="Van De Vossenberg J."/>
            <person name="Meysman F."/>
            <person name="Nielsen L.P."/>
            <person name="Schramm A."/>
            <person name="Kjeldsen K.U."/>
        </authorList>
    </citation>
    <scope>NUCLEOTIDE SEQUENCE [LARGE SCALE GENOMIC DNA]</scope>
    <source>
        <strain evidence="2">MCF</strain>
    </source>
</reference>
<evidence type="ECO:0000313" key="2">
    <source>
        <dbReference type="EMBL" id="RWX46722.1"/>
    </source>
</evidence>
<dbReference type="Gene3D" id="3.90.1580.10">
    <property type="entry name" value="paralog of FGE (formylglycine-generating enzyme)"/>
    <property type="match status" value="1"/>
</dbReference>
<organism evidence="2 3">
    <name type="scientific">Candidatus Electrothrix aarhusensis</name>
    <dbReference type="NCBI Taxonomy" id="1859131"/>
    <lineage>
        <taxon>Bacteria</taxon>
        <taxon>Pseudomonadati</taxon>
        <taxon>Thermodesulfobacteriota</taxon>
        <taxon>Desulfobulbia</taxon>
        <taxon>Desulfobulbales</taxon>
        <taxon>Desulfobulbaceae</taxon>
        <taxon>Candidatus Electrothrix</taxon>
    </lineage>
</organism>
<protein>
    <submittedName>
        <fullName evidence="2">Formylglycine-generating enzyme, required for sulfatase activity, contains SUMF1/FGE domain</fullName>
    </submittedName>
</protein>
<dbReference type="Proteomes" id="UP000287853">
    <property type="component" value="Unassembled WGS sequence"/>
</dbReference>
<dbReference type="PANTHER" id="PTHR23150">
    <property type="entry name" value="SULFATASE MODIFYING FACTOR 1, 2"/>
    <property type="match status" value="1"/>
</dbReference>
<evidence type="ECO:0000259" key="1">
    <source>
        <dbReference type="Pfam" id="PF03781"/>
    </source>
</evidence>
<dbReference type="InterPro" id="IPR005532">
    <property type="entry name" value="SUMF_dom"/>
</dbReference>
<accession>A0A3S3QSW4</accession>
<dbReference type="SUPFAM" id="SSF56436">
    <property type="entry name" value="C-type lectin-like"/>
    <property type="match status" value="1"/>
</dbReference>
<dbReference type="Pfam" id="PF03781">
    <property type="entry name" value="FGE-sulfatase"/>
    <property type="match status" value="1"/>
</dbReference>
<dbReference type="GO" id="GO:0120147">
    <property type="term" value="F:formylglycine-generating oxidase activity"/>
    <property type="evidence" value="ECO:0007669"/>
    <property type="project" value="TreeGrafter"/>
</dbReference>
<keyword evidence="3" id="KW-1185">Reference proteome</keyword>
<gene>
    <name evidence="2" type="ORF">H206_03630</name>
</gene>
<dbReference type="InterPro" id="IPR042095">
    <property type="entry name" value="SUMF_sf"/>
</dbReference>